<keyword evidence="9" id="KW-1185">Reference proteome</keyword>
<evidence type="ECO:0000256" key="6">
    <source>
        <dbReference type="SAM" id="Phobius"/>
    </source>
</evidence>
<evidence type="ECO:0000256" key="1">
    <source>
        <dbReference type="ARBA" id="ARBA00010940"/>
    </source>
</evidence>
<reference evidence="8 9" key="1">
    <citation type="submission" date="2023-08" db="EMBL/GenBank/DDBJ databases">
        <title>A Necator americanus chromosomal reference genome.</title>
        <authorList>
            <person name="Ilik V."/>
            <person name="Petrzelkova K.J."/>
            <person name="Pardy F."/>
            <person name="Fuh T."/>
            <person name="Niatou-Singa F.S."/>
            <person name="Gouil Q."/>
            <person name="Baker L."/>
            <person name="Ritchie M.E."/>
            <person name="Jex A.R."/>
            <person name="Gazzola D."/>
            <person name="Li H."/>
            <person name="Toshio Fujiwara R."/>
            <person name="Zhan B."/>
            <person name="Aroian R.V."/>
            <person name="Pafco B."/>
            <person name="Schwarz E.M."/>
        </authorList>
    </citation>
    <scope>NUCLEOTIDE SEQUENCE [LARGE SCALE GENOMIC DNA]</scope>
    <source>
        <strain evidence="8 9">Aroian</strain>
        <tissue evidence="8">Whole animal</tissue>
    </source>
</reference>
<feature type="compositionally biased region" description="Basic and acidic residues" evidence="5">
    <location>
        <begin position="24"/>
        <end position="35"/>
    </location>
</feature>
<dbReference type="Pfam" id="PF16421">
    <property type="entry name" value="E2F_CC-MB"/>
    <property type="match status" value="1"/>
</dbReference>
<evidence type="ECO:0000313" key="8">
    <source>
        <dbReference type="EMBL" id="KAK6761575.1"/>
    </source>
</evidence>
<evidence type="ECO:0000259" key="7">
    <source>
        <dbReference type="Pfam" id="PF16421"/>
    </source>
</evidence>
<proteinExistence type="inferred from homology"/>
<organism evidence="8 9">
    <name type="scientific">Necator americanus</name>
    <name type="common">Human hookworm</name>
    <dbReference type="NCBI Taxonomy" id="51031"/>
    <lineage>
        <taxon>Eukaryota</taxon>
        <taxon>Metazoa</taxon>
        <taxon>Ecdysozoa</taxon>
        <taxon>Nematoda</taxon>
        <taxon>Chromadorea</taxon>
        <taxon>Rhabditida</taxon>
        <taxon>Rhabditina</taxon>
        <taxon>Rhabditomorpha</taxon>
        <taxon>Strongyloidea</taxon>
        <taxon>Ancylostomatidae</taxon>
        <taxon>Bunostominae</taxon>
        <taxon>Necator</taxon>
    </lineage>
</organism>
<evidence type="ECO:0000256" key="5">
    <source>
        <dbReference type="SAM" id="MobiDB-lite"/>
    </source>
</evidence>
<evidence type="ECO:0000313" key="9">
    <source>
        <dbReference type="Proteomes" id="UP001303046"/>
    </source>
</evidence>
<dbReference type="Proteomes" id="UP001303046">
    <property type="component" value="Unassembled WGS sequence"/>
</dbReference>
<keyword evidence="6" id="KW-0472">Membrane</keyword>
<keyword evidence="6" id="KW-0812">Transmembrane</keyword>
<comment type="similarity">
    <text evidence="1">Belongs to the E2F/DP family.</text>
</comment>
<dbReference type="EMBL" id="JAVFWL010000006">
    <property type="protein sequence ID" value="KAK6761575.1"/>
    <property type="molecule type" value="Genomic_DNA"/>
</dbReference>
<keyword evidence="2" id="KW-0805">Transcription regulation</keyword>
<keyword evidence="3" id="KW-0238">DNA-binding</keyword>
<keyword evidence="4" id="KW-0804">Transcription</keyword>
<evidence type="ECO:0000256" key="2">
    <source>
        <dbReference type="ARBA" id="ARBA00023015"/>
    </source>
</evidence>
<dbReference type="Gene3D" id="6.10.250.540">
    <property type="match status" value="1"/>
</dbReference>
<feature type="domain" description="E2F transcription factor CC-MB" evidence="7">
    <location>
        <begin position="75"/>
        <end position="162"/>
    </location>
</feature>
<sequence>MVQPKRQVDTTSDGGGEEWPDEVTGSRENRQDGDRWVHNKTNTYISRRNLLSTNDECTVIHLSTSDGDASALETLKSECWSLQTDETELDTVLHDLACAITLTKEDPTSSPQGYLRIRDLRCVDAFNHQTLLIVKSLPDVQCCIEVADPSKTGKFQLKITTDNYSELKAFLSPANSFMYSCVEDVLCKASEDFKWSEYLFMVAAIAFFIAAVSMTADLYIDGLPPRSGVESRSNLKLLRTSLILDQCARARLDIKTVSGFTYYNATSLSSVAKIRAIHRAAGRIKFLVVALQESKARRSGVRQMNDGTLVIRAEHVPSQNGAGGVDFVVHPSVLHCPC</sequence>
<accession>A0ABR1EG28</accession>
<protein>
    <recommendedName>
        <fullName evidence="7">E2F transcription factor CC-MB domain-containing protein</fullName>
    </recommendedName>
</protein>
<comment type="caution">
    <text evidence="8">The sequence shown here is derived from an EMBL/GenBank/DDBJ whole genome shotgun (WGS) entry which is preliminary data.</text>
</comment>
<name>A0ABR1EG28_NECAM</name>
<feature type="region of interest" description="Disordered" evidence="5">
    <location>
        <begin position="1"/>
        <end position="35"/>
    </location>
</feature>
<gene>
    <name evidence="8" type="primary">Necator_chrX.g22753</name>
    <name evidence="8" type="ORF">RB195_022590</name>
</gene>
<evidence type="ECO:0000256" key="3">
    <source>
        <dbReference type="ARBA" id="ARBA00023125"/>
    </source>
</evidence>
<evidence type="ECO:0000256" key="4">
    <source>
        <dbReference type="ARBA" id="ARBA00023163"/>
    </source>
</evidence>
<dbReference type="InterPro" id="IPR037241">
    <property type="entry name" value="E2F-DP_heterodim"/>
</dbReference>
<keyword evidence="6" id="KW-1133">Transmembrane helix</keyword>
<dbReference type="InterPro" id="IPR032198">
    <property type="entry name" value="E2F_CC-MB"/>
</dbReference>
<dbReference type="SUPFAM" id="SSF144074">
    <property type="entry name" value="E2F-DP heterodimerization region"/>
    <property type="match status" value="1"/>
</dbReference>
<feature type="transmembrane region" description="Helical" evidence="6">
    <location>
        <begin position="198"/>
        <end position="220"/>
    </location>
</feature>